<dbReference type="Proteomes" id="UP000029085">
    <property type="component" value="Unassembled WGS sequence"/>
</dbReference>
<organism evidence="1 2">
    <name type="scientific">Arenimonas donghaensis DSM 18148 = HO3-R19</name>
    <dbReference type="NCBI Taxonomy" id="1121014"/>
    <lineage>
        <taxon>Bacteria</taxon>
        <taxon>Pseudomonadati</taxon>
        <taxon>Pseudomonadota</taxon>
        <taxon>Gammaproteobacteria</taxon>
        <taxon>Lysobacterales</taxon>
        <taxon>Lysobacteraceae</taxon>
        <taxon>Arenimonas</taxon>
    </lineage>
</organism>
<evidence type="ECO:0000313" key="1">
    <source>
        <dbReference type="EMBL" id="KFL37700.1"/>
    </source>
</evidence>
<dbReference type="AlphaFoldDB" id="A0A087MLE7"/>
<gene>
    <name evidence="1" type="ORF">N788_00595</name>
</gene>
<accession>A0A087MLE7</accession>
<sequence length="53" mass="6114">MPLLGRMLVQLGLLDRQYEGRCLRLAIDDCSRTSFVIRASIFGVWHCCAREML</sequence>
<comment type="caution">
    <text evidence="1">The sequence shown here is derived from an EMBL/GenBank/DDBJ whole genome shotgun (WGS) entry which is preliminary data.</text>
</comment>
<dbReference type="EMBL" id="AVCJ01000001">
    <property type="protein sequence ID" value="KFL37700.1"/>
    <property type="molecule type" value="Genomic_DNA"/>
</dbReference>
<reference evidence="1 2" key="2">
    <citation type="journal article" date="2015" name="Stand. Genomic Sci.">
        <title>High quality draft genomic sequence of Arenimonas donghaensis DSM 18148(T).</title>
        <authorList>
            <person name="Chen F."/>
            <person name="Wang H."/>
            <person name="Cao Y."/>
            <person name="Li X."/>
            <person name="Wang G."/>
        </authorList>
    </citation>
    <scope>NUCLEOTIDE SEQUENCE [LARGE SCALE GENOMIC DNA]</scope>
    <source>
        <strain evidence="1 2">HO3-R19</strain>
    </source>
</reference>
<reference evidence="2" key="1">
    <citation type="submission" date="2013-08" db="EMBL/GenBank/DDBJ databases">
        <title>Genome sequencing of Arenimonas donghaensis.</title>
        <authorList>
            <person name="Chen F."/>
            <person name="Wang G."/>
        </authorList>
    </citation>
    <scope>NUCLEOTIDE SEQUENCE [LARGE SCALE GENOMIC DNA]</scope>
    <source>
        <strain evidence="2">HO3-R19</strain>
    </source>
</reference>
<protein>
    <submittedName>
        <fullName evidence="1">Uncharacterized protein</fullName>
    </submittedName>
</protein>
<proteinExistence type="predicted"/>
<evidence type="ECO:0000313" key="2">
    <source>
        <dbReference type="Proteomes" id="UP000029085"/>
    </source>
</evidence>
<keyword evidence="2" id="KW-1185">Reference proteome</keyword>
<name>A0A087MLE7_9GAMM</name>